<dbReference type="EMBL" id="VUJU01012337">
    <property type="protein sequence ID" value="KAF0707951.1"/>
    <property type="molecule type" value="Genomic_DNA"/>
</dbReference>
<protein>
    <submittedName>
        <fullName evidence="1">Uncharacterized protein</fullName>
    </submittedName>
</protein>
<sequence length="67" mass="7900">MGTTRRFTFTAHLMDPAKVLLKLQMGMSELKPVEFLMLDCIQRLMGVNVRNHLVAERGFDFDFLPWW</sequence>
<evidence type="ECO:0000313" key="2">
    <source>
        <dbReference type="Proteomes" id="UP000478052"/>
    </source>
</evidence>
<accession>A0A6G0VSH3</accession>
<keyword evidence="2" id="KW-1185">Reference proteome</keyword>
<reference evidence="1 2" key="1">
    <citation type="submission" date="2019-08" db="EMBL/GenBank/DDBJ databases">
        <title>Whole genome of Aphis craccivora.</title>
        <authorList>
            <person name="Voronova N.V."/>
            <person name="Shulinski R.S."/>
            <person name="Bandarenka Y.V."/>
            <person name="Zhorov D.G."/>
            <person name="Warner D."/>
        </authorList>
    </citation>
    <scope>NUCLEOTIDE SEQUENCE [LARGE SCALE GENOMIC DNA]</scope>
    <source>
        <strain evidence="1">180601</strain>
        <tissue evidence="1">Whole Body</tissue>
    </source>
</reference>
<evidence type="ECO:0000313" key="1">
    <source>
        <dbReference type="EMBL" id="KAF0707951.1"/>
    </source>
</evidence>
<comment type="caution">
    <text evidence="1">The sequence shown here is derived from an EMBL/GenBank/DDBJ whole genome shotgun (WGS) entry which is preliminary data.</text>
</comment>
<dbReference type="Proteomes" id="UP000478052">
    <property type="component" value="Unassembled WGS sequence"/>
</dbReference>
<gene>
    <name evidence="1" type="ORF">FWK35_00036811</name>
</gene>
<name>A0A6G0VSH3_APHCR</name>
<dbReference type="AlphaFoldDB" id="A0A6G0VSH3"/>
<organism evidence="1 2">
    <name type="scientific">Aphis craccivora</name>
    <name type="common">Cowpea aphid</name>
    <dbReference type="NCBI Taxonomy" id="307492"/>
    <lineage>
        <taxon>Eukaryota</taxon>
        <taxon>Metazoa</taxon>
        <taxon>Ecdysozoa</taxon>
        <taxon>Arthropoda</taxon>
        <taxon>Hexapoda</taxon>
        <taxon>Insecta</taxon>
        <taxon>Pterygota</taxon>
        <taxon>Neoptera</taxon>
        <taxon>Paraneoptera</taxon>
        <taxon>Hemiptera</taxon>
        <taxon>Sternorrhyncha</taxon>
        <taxon>Aphidomorpha</taxon>
        <taxon>Aphidoidea</taxon>
        <taxon>Aphididae</taxon>
        <taxon>Aphidini</taxon>
        <taxon>Aphis</taxon>
        <taxon>Aphis</taxon>
    </lineage>
</organism>
<proteinExistence type="predicted"/>